<evidence type="ECO:0000313" key="2">
    <source>
        <dbReference type="Proteomes" id="UP000287872"/>
    </source>
</evidence>
<protein>
    <recommendedName>
        <fullName evidence="3">TIGR04076 family protein</fullName>
    </recommendedName>
</protein>
<accession>A0A401ULZ7</accession>
<dbReference type="EMBL" id="BHYK01000010">
    <property type="protein sequence ID" value="GCD10551.1"/>
    <property type="molecule type" value="Genomic_DNA"/>
</dbReference>
<gene>
    <name evidence="1" type="ORF">Ctaglu_21740</name>
</gene>
<organism evidence="1 2">
    <name type="scientific">Clostridium tagluense</name>
    <dbReference type="NCBI Taxonomy" id="360422"/>
    <lineage>
        <taxon>Bacteria</taxon>
        <taxon>Bacillati</taxon>
        <taxon>Bacillota</taxon>
        <taxon>Clostridia</taxon>
        <taxon>Eubacteriales</taxon>
        <taxon>Clostridiaceae</taxon>
        <taxon>Clostridium</taxon>
    </lineage>
</organism>
<dbReference type="NCBIfam" id="TIGR04076">
    <property type="entry name" value="TIGR04076 family protein"/>
    <property type="match status" value="1"/>
</dbReference>
<comment type="caution">
    <text evidence="1">The sequence shown here is derived from an EMBL/GenBank/DDBJ whole genome shotgun (WGS) entry which is preliminary data.</text>
</comment>
<dbReference type="InterPro" id="IPR023811">
    <property type="entry name" value="CHP04076"/>
</dbReference>
<dbReference type="AlphaFoldDB" id="A0A401ULZ7"/>
<dbReference type="RefSeq" id="WP_226175425.1">
    <property type="nucleotide sequence ID" value="NZ_BHYK01000010.1"/>
</dbReference>
<name>A0A401ULZ7_9CLOT</name>
<evidence type="ECO:0008006" key="3">
    <source>
        <dbReference type="Google" id="ProtNLM"/>
    </source>
</evidence>
<evidence type="ECO:0000313" key="1">
    <source>
        <dbReference type="EMBL" id="GCD10551.1"/>
    </source>
</evidence>
<sequence>MKIEERLDMEVNKMIKVKLTIVESDCRSGYHKNNDSYIVEDICPPICHELWNNIYPSVYVLLNGGSLDYGNTKEKKFEMKCPDNGRVVIRGEVFTVTKR</sequence>
<dbReference type="Proteomes" id="UP000287872">
    <property type="component" value="Unassembled WGS sequence"/>
</dbReference>
<keyword evidence="2" id="KW-1185">Reference proteome</keyword>
<proteinExistence type="predicted"/>
<reference evidence="1 2" key="1">
    <citation type="submission" date="2018-11" db="EMBL/GenBank/DDBJ databases">
        <title>Genome sequencing and assembly of Clostridium tagluense strain A121.</title>
        <authorList>
            <person name="Murakami T."/>
            <person name="Segawa T."/>
            <person name="Shcherbakova V.A."/>
            <person name="Mori H."/>
            <person name="Yoshimura Y."/>
        </authorList>
    </citation>
    <scope>NUCLEOTIDE SEQUENCE [LARGE SCALE GENOMIC DNA]</scope>
    <source>
        <strain evidence="1 2">A121</strain>
    </source>
</reference>